<dbReference type="CDD" id="cd00038">
    <property type="entry name" value="CAP_ED"/>
    <property type="match status" value="1"/>
</dbReference>
<sequence>MAHQTIRDILADHPAFLGFDGAALDLIAGCGRNMRYRAGELLFREGDAAETVVILRHGDAAIELAAPGRGPLRVESLHPGDIVDWSWLLPPCRAMSDARAVTDVAAIALDARCVLDKCDEHTELGYRLFRLWLPHLARRVRMQRLQLLDLYGAHAR</sequence>
<evidence type="ECO:0000313" key="3">
    <source>
        <dbReference type="Proteomes" id="UP000198994"/>
    </source>
</evidence>
<feature type="domain" description="Cyclic nucleotide-binding" evidence="1">
    <location>
        <begin position="15"/>
        <end position="110"/>
    </location>
</feature>
<dbReference type="STRING" id="282683.SAMN04488105_12834"/>
<dbReference type="OrthoDB" id="190787at2"/>
<dbReference type="AlphaFoldDB" id="A0A1G7LZV9"/>
<accession>A0A1G7LZV9</accession>
<reference evidence="3" key="1">
    <citation type="submission" date="2016-10" db="EMBL/GenBank/DDBJ databases">
        <authorList>
            <person name="Varghese N."/>
            <person name="Submissions S."/>
        </authorList>
    </citation>
    <scope>NUCLEOTIDE SEQUENCE [LARGE SCALE GENOMIC DNA]</scope>
    <source>
        <strain evidence="3">DSM 10146</strain>
    </source>
</reference>
<dbReference type="RefSeq" id="WP_089963978.1">
    <property type="nucleotide sequence ID" value="NZ_FNAV01000028.1"/>
</dbReference>
<dbReference type="PROSITE" id="PS50042">
    <property type="entry name" value="CNMP_BINDING_3"/>
    <property type="match status" value="1"/>
</dbReference>
<evidence type="ECO:0000259" key="1">
    <source>
        <dbReference type="PROSITE" id="PS50042"/>
    </source>
</evidence>
<keyword evidence="3" id="KW-1185">Reference proteome</keyword>
<name>A0A1G7LZV9_9RHOB</name>
<dbReference type="Proteomes" id="UP000198994">
    <property type="component" value="Unassembled WGS sequence"/>
</dbReference>
<dbReference type="EMBL" id="FNAV01000028">
    <property type="protein sequence ID" value="SDF54973.1"/>
    <property type="molecule type" value="Genomic_DNA"/>
</dbReference>
<dbReference type="InterPro" id="IPR000595">
    <property type="entry name" value="cNMP-bd_dom"/>
</dbReference>
<gene>
    <name evidence="2" type="ORF">SAMN04488105_12834</name>
</gene>
<dbReference type="InterPro" id="IPR018490">
    <property type="entry name" value="cNMP-bd_dom_sf"/>
</dbReference>
<dbReference type="SMART" id="SM00100">
    <property type="entry name" value="cNMP"/>
    <property type="match status" value="1"/>
</dbReference>
<dbReference type="Pfam" id="PF00027">
    <property type="entry name" value="cNMP_binding"/>
    <property type="match status" value="1"/>
</dbReference>
<dbReference type="Gene3D" id="2.60.120.10">
    <property type="entry name" value="Jelly Rolls"/>
    <property type="match status" value="1"/>
</dbReference>
<dbReference type="SUPFAM" id="SSF51206">
    <property type="entry name" value="cAMP-binding domain-like"/>
    <property type="match status" value="1"/>
</dbReference>
<protein>
    <submittedName>
        <fullName evidence="2">Cyclic nucleotide-binding domain-containing protein</fullName>
    </submittedName>
</protein>
<dbReference type="InterPro" id="IPR014710">
    <property type="entry name" value="RmlC-like_jellyroll"/>
</dbReference>
<proteinExistence type="predicted"/>
<organism evidence="2 3">
    <name type="scientific">Salipiger thiooxidans</name>
    <dbReference type="NCBI Taxonomy" id="282683"/>
    <lineage>
        <taxon>Bacteria</taxon>
        <taxon>Pseudomonadati</taxon>
        <taxon>Pseudomonadota</taxon>
        <taxon>Alphaproteobacteria</taxon>
        <taxon>Rhodobacterales</taxon>
        <taxon>Roseobacteraceae</taxon>
        <taxon>Salipiger</taxon>
    </lineage>
</organism>
<evidence type="ECO:0000313" key="2">
    <source>
        <dbReference type="EMBL" id="SDF54973.1"/>
    </source>
</evidence>